<organism evidence="1 2">
    <name type="scientific">Eimeria maxima</name>
    <name type="common">Coccidian parasite</name>
    <dbReference type="NCBI Taxonomy" id="5804"/>
    <lineage>
        <taxon>Eukaryota</taxon>
        <taxon>Sar</taxon>
        <taxon>Alveolata</taxon>
        <taxon>Apicomplexa</taxon>
        <taxon>Conoidasida</taxon>
        <taxon>Coccidia</taxon>
        <taxon>Eucoccidiorida</taxon>
        <taxon>Eimeriorina</taxon>
        <taxon>Eimeriidae</taxon>
        <taxon>Eimeria</taxon>
    </lineage>
</organism>
<dbReference type="EMBL" id="HG721951">
    <property type="protein sequence ID" value="CDJ60893.1"/>
    <property type="molecule type" value="Genomic_DNA"/>
</dbReference>
<dbReference type="Proteomes" id="UP000030763">
    <property type="component" value="Unassembled WGS sequence"/>
</dbReference>
<dbReference type="VEuPathDB" id="ToxoDB:EMWEY_00035930"/>
<keyword evidence="2" id="KW-1185">Reference proteome</keyword>
<evidence type="ECO:0000313" key="1">
    <source>
        <dbReference type="EMBL" id="CDJ60893.1"/>
    </source>
</evidence>
<dbReference type="RefSeq" id="XP_013337543.1">
    <property type="nucleotide sequence ID" value="XM_013482089.1"/>
</dbReference>
<dbReference type="GeneID" id="25337579"/>
<protein>
    <submittedName>
        <fullName evidence="1">Uncharacterized protein</fullName>
    </submittedName>
</protein>
<evidence type="ECO:0000313" key="2">
    <source>
        <dbReference type="Proteomes" id="UP000030763"/>
    </source>
</evidence>
<gene>
    <name evidence="1" type="ORF">EMWEY_00035930</name>
</gene>
<dbReference type="OMA" id="WHRCCFA"/>
<proteinExistence type="predicted"/>
<name>U6MCU6_EIMMA</name>
<accession>U6MCU6</accession>
<dbReference type="OrthoDB" id="354144at2759"/>
<sequence>MGAYLSKEASEDRGTKVWHRCCFAWNRWLHPVLHYGAVPAIFALGLAANGELTANPATLFQKLILN</sequence>
<reference evidence="1" key="2">
    <citation type="submission" date="2013-10" db="EMBL/GenBank/DDBJ databases">
        <authorList>
            <person name="Aslett M."/>
        </authorList>
    </citation>
    <scope>NUCLEOTIDE SEQUENCE [LARGE SCALE GENOMIC DNA]</scope>
    <source>
        <strain evidence="1">Weybridge</strain>
    </source>
</reference>
<dbReference type="AlphaFoldDB" id="U6MCU6"/>
<reference evidence="1" key="1">
    <citation type="submission" date="2013-10" db="EMBL/GenBank/DDBJ databases">
        <title>Genomic analysis of the causative agents of coccidiosis in chickens.</title>
        <authorList>
            <person name="Reid A.J."/>
            <person name="Blake D."/>
            <person name="Billington K."/>
            <person name="Browne H."/>
            <person name="Dunn M."/>
            <person name="Hung S."/>
            <person name="Kawahara F."/>
            <person name="Miranda-Saavedra D."/>
            <person name="Mourier T."/>
            <person name="Nagra H."/>
            <person name="Otto T.D."/>
            <person name="Rawlings N."/>
            <person name="Sanchez A."/>
            <person name="Sanders M."/>
            <person name="Subramaniam C."/>
            <person name="Tay Y."/>
            <person name="Dear P."/>
            <person name="Doerig C."/>
            <person name="Gruber A."/>
            <person name="Parkinson J."/>
            <person name="Shirley M."/>
            <person name="Wan K.L."/>
            <person name="Berriman M."/>
            <person name="Tomley F."/>
            <person name="Pain A."/>
        </authorList>
    </citation>
    <scope>NUCLEOTIDE SEQUENCE [LARGE SCALE GENOMIC DNA]</scope>
    <source>
        <strain evidence="1">Weybridge</strain>
    </source>
</reference>